<organism evidence="9 10">
    <name type="scientific">Madurella fahalii</name>
    <dbReference type="NCBI Taxonomy" id="1157608"/>
    <lineage>
        <taxon>Eukaryota</taxon>
        <taxon>Fungi</taxon>
        <taxon>Dikarya</taxon>
        <taxon>Ascomycota</taxon>
        <taxon>Pezizomycotina</taxon>
        <taxon>Sordariomycetes</taxon>
        <taxon>Sordariomycetidae</taxon>
        <taxon>Sordariales</taxon>
        <taxon>Sordariales incertae sedis</taxon>
        <taxon>Madurella</taxon>
    </lineage>
</organism>
<dbReference type="InterPro" id="IPR045326">
    <property type="entry name" value="ATG17-like_dom"/>
</dbReference>
<evidence type="ECO:0000256" key="7">
    <source>
        <dbReference type="SAM" id="MobiDB-lite"/>
    </source>
</evidence>
<gene>
    <name evidence="9" type="ORF">MFIFM68171_10093</name>
</gene>
<reference evidence="9 10" key="1">
    <citation type="submission" date="2024-09" db="EMBL/GenBank/DDBJ databases">
        <title>Itraconazole resistance in Madurella fahalii resulting from another homologue of gene encoding cytochrome P450 14-alpha sterol demethylase (CYP51).</title>
        <authorList>
            <person name="Yoshioka I."/>
            <person name="Fahal A.H."/>
            <person name="Kaneko S."/>
            <person name="Yaguchi T."/>
        </authorList>
    </citation>
    <scope>NUCLEOTIDE SEQUENCE [LARGE SCALE GENOMIC DNA]</scope>
    <source>
        <strain evidence="9 10">IFM 68171</strain>
    </source>
</reference>
<feature type="domain" description="Autophagy protein ATG17-like" evidence="8">
    <location>
        <begin position="47"/>
        <end position="451"/>
    </location>
</feature>
<name>A0ABQ0GQ54_9PEZI</name>
<dbReference type="Proteomes" id="UP001628179">
    <property type="component" value="Unassembled WGS sequence"/>
</dbReference>
<dbReference type="PANTHER" id="PTHR28005">
    <property type="entry name" value="AUTOPHAGY-RELATED PROTEIN 17"/>
    <property type="match status" value="1"/>
</dbReference>
<keyword evidence="10" id="KW-1185">Reference proteome</keyword>
<dbReference type="RefSeq" id="XP_070921613.1">
    <property type="nucleotide sequence ID" value="XM_071065512.1"/>
</dbReference>
<evidence type="ECO:0000256" key="1">
    <source>
        <dbReference type="ARBA" id="ARBA00006259"/>
    </source>
</evidence>
<feature type="compositionally biased region" description="Low complexity" evidence="7">
    <location>
        <begin position="1"/>
        <end position="18"/>
    </location>
</feature>
<sequence>MAMSRPASSAESRSRPTSLQEPPSPEFDADDVPVEVLVKHLLAAKQSLSSMALVLRANDLATHAREMYEESVILSAQTGFLRQLIDEEVRILKQARRGMGRAYDSGRREFKHLIRTLDGANGRLEQTMRMLRETPVERVFRPAGEGEKCLMDFVDEKSVDMMRDALKASIAELQAAQTSFDGDLLRFDNDLRLLNKAMAAAPSPDSPSSSAAYQPIPHLLASLTDHSHSMAQHLTSLNTHFDMCVKAVRATEGGAALARRRAAEVTDGGDPVSISGVITEQESHMADLEPMDPQERAEIVQVVVQDAPEVDEVVAEIQAVLQRMELEFGSLKEQFDGIKAAYIATLAALQVLEEVGSRLHSYVAAEGEFAQRWEDEKDIIFGKLQEMDEMRRFYEGYARAYDSLLLENERRRAVDDKIQNTLRKARENVENILEADRKQREHFRQEVGEFLPTDLWIGMNSPPKRWMLVPVEEPPSGAEARDQKASTPHVGKAKAAAARGKEPSR</sequence>
<comment type="caution">
    <text evidence="9">The sequence shown here is derived from an EMBL/GenBank/DDBJ whole genome shotgun (WGS) entry which is preliminary data.</text>
</comment>
<evidence type="ECO:0000313" key="9">
    <source>
        <dbReference type="EMBL" id="GAB1319883.1"/>
    </source>
</evidence>
<protein>
    <recommendedName>
        <fullName evidence="2 6">Autophagy-related protein 17</fullName>
    </recommendedName>
</protein>
<evidence type="ECO:0000256" key="2">
    <source>
        <dbReference type="ARBA" id="ARBA00013806"/>
    </source>
</evidence>
<dbReference type="PANTHER" id="PTHR28005:SF1">
    <property type="entry name" value="AUTOPHAGY-RELATED PROTEIN 17"/>
    <property type="match status" value="1"/>
</dbReference>
<keyword evidence="4 6" id="KW-0072">Autophagy</keyword>
<feature type="region of interest" description="Disordered" evidence="7">
    <location>
        <begin position="1"/>
        <end position="28"/>
    </location>
</feature>
<keyword evidence="3 6" id="KW-0963">Cytoplasm</keyword>
<evidence type="ECO:0000256" key="6">
    <source>
        <dbReference type="RuleBase" id="RU368080"/>
    </source>
</evidence>
<dbReference type="EMBL" id="BAAFSV010000006">
    <property type="protein sequence ID" value="GAB1319883.1"/>
    <property type="molecule type" value="Genomic_DNA"/>
</dbReference>
<dbReference type="GeneID" id="98180835"/>
<keyword evidence="5" id="KW-0472">Membrane</keyword>
<dbReference type="InterPro" id="IPR007240">
    <property type="entry name" value="Atg17"/>
</dbReference>
<feature type="region of interest" description="Disordered" evidence="7">
    <location>
        <begin position="471"/>
        <end position="505"/>
    </location>
</feature>
<comment type="function">
    <text evidence="6">Autophagy-specific protein that functions in response to autophagy-inducing signals as a scaffold to recruit other ATG proteins to organize preautophagosomal structure (PAS) formation. Modulates the timing and magnitude of the autophagy response, such as the size of the sequestering vesicles. Plays particularly a role in pexophagy and nucleophagy.</text>
</comment>
<proteinExistence type="inferred from homology"/>
<evidence type="ECO:0000256" key="4">
    <source>
        <dbReference type="ARBA" id="ARBA00023006"/>
    </source>
</evidence>
<evidence type="ECO:0000313" key="10">
    <source>
        <dbReference type="Proteomes" id="UP001628179"/>
    </source>
</evidence>
<dbReference type="Pfam" id="PF04108">
    <property type="entry name" value="ATG17_like"/>
    <property type="match status" value="1"/>
</dbReference>
<evidence type="ECO:0000259" key="8">
    <source>
        <dbReference type="Pfam" id="PF04108"/>
    </source>
</evidence>
<evidence type="ECO:0000256" key="5">
    <source>
        <dbReference type="ARBA" id="ARBA00023136"/>
    </source>
</evidence>
<comment type="subcellular location">
    <subcellularLocation>
        <location evidence="6">Cytoplasm</location>
    </subcellularLocation>
    <subcellularLocation>
        <location evidence="6">Preautophagosomal structure membrane</location>
        <topology evidence="6">Peripheral membrane protein</topology>
    </subcellularLocation>
</comment>
<accession>A0ABQ0GQ54</accession>
<evidence type="ECO:0000256" key="3">
    <source>
        <dbReference type="ARBA" id="ARBA00022490"/>
    </source>
</evidence>
<comment type="similarity">
    <text evidence="1 6">Belongs to the ATG17 family.</text>
</comment>